<evidence type="ECO:0000313" key="2">
    <source>
        <dbReference type="EMBL" id="GJS62927.1"/>
    </source>
</evidence>
<name>A0ABQ4XCB4_9ASTR</name>
<feature type="region of interest" description="Disordered" evidence="1">
    <location>
        <begin position="120"/>
        <end position="154"/>
    </location>
</feature>
<keyword evidence="3" id="KW-1185">Reference proteome</keyword>
<reference evidence="2" key="1">
    <citation type="journal article" date="2022" name="Int. J. Mol. Sci.">
        <title>Draft Genome of Tanacetum Coccineum: Genomic Comparison of Closely Related Tanacetum-Family Plants.</title>
        <authorList>
            <person name="Yamashiro T."/>
            <person name="Shiraishi A."/>
            <person name="Nakayama K."/>
            <person name="Satake H."/>
        </authorList>
    </citation>
    <scope>NUCLEOTIDE SEQUENCE</scope>
</reference>
<feature type="region of interest" description="Disordered" evidence="1">
    <location>
        <begin position="42"/>
        <end position="107"/>
    </location>
</feature>
<evidence type="ECO:0008006" key="4">
    <source>
        <dbReference type="Google" id="ProtNLM"/>
    </source>
</evidence>
<accession>A0ABQ4XCB4</accession>
<dbReference type="EMBL" id="BQNB010009395">
    <property type="protein sequence ID" value="GJS62927.1"/>
    <property type="molecule type" value="Genomic_DNA"/>
</dbReference>
<feature type="compositionally biased region" description="Basic and acidic residues" evidence="1">
    <location>
        <begin position="42"/>
        <end position="54"/>
    </location>
</feature>
<feature type="compositionally biased region" description="Basic residues" evidence="1">
    <location>
        <begin position="74"/>
        <end position="86"/>
    </location>
</feature>
<gene>
    <name evidence="2" type="ORF">Tco_0677491</name>
</gene>
<sequence length="209" mass="24539">MSAMANVTPIIATVKNDGVKEKTLKEADAIIMDRARHDKRKEVQTRLDFGESPKKTRRKRENFLNSRAENSPIRFHHERSRTRGRKRPDDRNVFNRLSHHKKSVHERLSDTYSLSITKFEPSRASSRDPFHSRGRSLESSTSDRGHWKSRVKRRKPADEEDLAIPWTCEDIDPFTPRIRNFKSSWKTRMPNNVKTYDGTGDLEDHLKIF</sequence>
<proteinExistence type="predicted"/>
<organism evidence="2 3">
    <name type="scientific">Tanacetum coccineum</name>
    <dbReference type="NCBI Taxonomy" id="301880"/>
    <lineage>
        <taxon>Eukaryota</taxon>
        <taxon>Viridiplantae</taxon>
        <taxon>Streptophyta</taxon>
        <taxon>Embryophyta</taxon>
        <taxon>Tracheophyta</taxon>
        <taxon>Spermatophyta</taxon>
        <taxon>Magnoliopsida</taxon>
        <taxon>eudicotyledons</taxon>
        <taxon>Gunneridae</taxon>
        <taxon>Pentapetalae</taxon>
        <taxon>asterids</taxon>
        <taxon>campanulids</taxon>
        <taxon>Asterales</taxon>
        <taxon>Asteraceae</taxon>
        <taxon>Asteroideae</taxon>
        <taxon>Anthemideae</taxon>
        <taxon>Anthemidinae</taxon>
        <taxon>Tanacetum</taxon>
    </lineage>
</organism>
<reference evidence="2" key="2">
    <citation type="submission" date="2022-01" db="EMBL/GenBank/DDBJ databases">
        <authorList>
            <person name="Yamashiro T."/>
            <person name="Shiraishi A."/>
            <person name="Satake H."/>
            <person name="Nakayama K."/>
        </authorList>
    </citation>
    <scope>NUCLEOTIDE SEQUENCE</scope>
</reference>
<evidence type="ECO:0000313" key="3">
    <source>
        <dbReference type="Proteomes" id="UP001151760"/>
    </source>
</evidence>
<comment type="caution">
    <text evidence="2">The sequence shown here is derived from an EMBL/GenBank/DDBJ whole genome shotgun (WGS) entry which is preliminary data.</text>
</comment>
<evidence type="ECO:0000256" key="1">
    <source>
        <dbReference type="SAM" id="MobiDB-lite"/>
    </source>
</evidence>
<protein>
    <recommendedName>
        <fullName evidence="4">Reverse transcriptase domain-containing protein</fullName>
    </recommendedName>
</protein>
<dbReference type="Proteomes" id="UP001151760">
    <property type="component" value="Unassembled WGS sequence"/>
</dbReference>